<keyword evidence="2" id="KW-0813">Transport</keyword>
<name>A0A8I6SP08_CIMLE</name>
<dbReference type="GO" id="GO:0140359">
    <property type="term" value="F:ABC-type transporter activity"/>
    <property type="evidence" value="ECO:0007669"/>
    <property type="project" value="InterPro"/>
</dbReference>
<feature type="transmembrane region" description="Helical" evidence="9">
    <location>
        <begin position="767"/>
        <end position="790"/>
    </location>
</feature>
<dbReference type="PROSITE" id="PS50893">
    <property type="entry name" value="ABC_TRANSPORTER_2"/>
    <property type="match status" value="2"/>
</dbReference>
<feature type="region of interest" description="Disordered" evidence="8">
    <location>
        <begin position="1022"/>
        <end position="1041"/>
    </location>
</feature>
<dbReference type="CDD" id="cd03250">
    <property type="entry name" value="ABCC_MRP_domain1"/>
    <property type="match status" value="1"/>
</dbReference>
<feature type="transmembrane region" description="Helical" evidence="9">
    <location>
        <begin position="719"/>
        <end position="747"/>
    </location>
</feature>
<evidence type="ECO:0000313" key="12">
    <source>
        <dbReference type="EnsemblMetazoa" id="XP_024084559.1"/>
    </source>
</evidence>
<dbReference type="InterPro" id="IPR011527">
    <property type="entry name" value="ABC1_TM_dom"/>
</dbReference>
<dbReference type="GO" id="GO:0016887">
    <property type="term" value="F:ATP hydrolysis activity"/>
    <property type="evidence" value="ECO:0007669"/>
    <property type="project" value="InterPro"/>
</dbReference>
<keyword evidence="7 9" id="KW-0472">Membrane</keyword>
<evidence type="ECO:0000256" key="9">
    <source>
        <dbReference type="SAM" id="Phobius"/>
    </source>
</evidence>
<dbReference type="PROSITE" id="PS50929">
    <property type="entry name" value="ABC_TM1F"/>
    <property type="match status" value="2"/>
</dbReference>
<dbReference type="PANTHER" id="PTHR24223:SF448">
    <property type="entry name" value="FI20146P1-RELATED"/>
    <property type="match status" value="1"/>
</dbReference>
<dbReference type="KEGG" id="clec:106672210"/>
<dbReference type="Gene3D" id="3.40.50.300">
    <property type="entry name" value="P-loop containing nucleotide triphosphate hydrolases"/>
    <property type="match status" value="2"/>
</dbReference>
<comment type="subcellular location">
    <subcellularLocation>
        <location evidence="1">Membrane</location>
        <topology evidence="1">Multi-pass membrane protein</topology>
    </subcellularLocation>
</comment>
<dbReference type="InterPro" id="IPR017871">
    <property type="entry name" value="ABC_transporter-like_CS"/>
</dbReference>
<feature type="transmembrane region" description="Helical" evidence="9">
    <location>
        <begin position="866"/>
        <end position="885"/>
    </location>
</feature>
<dbReference type="InterPro" id="IPR027417">
    <property type="entry name" value="P-loop_NTPase"/>
</dbReference>
<dbReference type="InterPro" id="IPR003439">
    <property type="entry name" value="ABC_transporter-like_ATP-bd"/>
</dbReference>
<dbReference type="PROSITE" id="PS00211">
    <property type="entry name" value="ABC_TRANSPORTER_1"/>
    <property type="match status" value="1"/>
</dbReference>
<evidence type="ECO:0000256" key="4">
    <source>
        <dbReference type="ARBA" id="ARBA00022741"/>
    </source>
</evidence>
<feature type="domain" description="ABC transmembrane type-1" evidence="11">
    <location>
        <begin position="107"/>
        <end position="369"/>
    </location>
</feature>
<dbReference type="InterPro" id="IPR050173">
    <property type="entry name" value="ABC_transporter_C-like"/>
</dbReference>
<organism evidence="12 13">
    <name type="scientific">Cimex lectularius</name>
    <name type="common">Bed bug</name>
    <name type="synonym">Acanthia lectularia</name>
    <dbReference type="NCBI Taxonomy" id="79782"/>
    <lineage>
        <taxon>Eukaryota</taxon>
        <taxon>Metazoa</taxon>
        <taxon>Ecdysozoa</taxon>
        <taxon>Arthropoda</taxon>
        <taxon>Hexapoda</taxon>
        <taxon>Insecta</taxon>
        <taxon>Pterygota</taxon>
        <taxon>Neoptera</taxon>
        <taxon>Paraneoptera</taxon>
        <taxon>Hemiptera</taxon>
        <taxon>Heteroptera</taxon>
        <taxon>Panheteroptera</taxon>
        <taxon>Cimicomorpha</taxon>
        <taxon>Cimicidae</taxon>
        <taxon>Cimex</taxon>
    </lineage>
</organism>
<reference evidence="12" key="1">
    <citation type="submission" date="2022-01" db="UniProtKB">
        <authorList>
            <consortium name="EnsemblMetazoa"/>
        </authorList>
    </citation>
    <scope>IDENTIFICATION</scope>
</reference>
<feature type="transmembrane region" description="Helical" evidence="9">
    <location>
        <begin position="132"/>
        <end position="155"/>
    </location>
</feature>
<dbReference type="AlphaFoldDB" id="A0A8I6SP08"/>
<dbReference type="InterPro" id="IPR003593">
    <property type="entry name" value="AAA+_ATPase"/>
</dbReference>
<feature type="domain" description="ABC transporter" evidence="10">
    <location>
        <begin position="1046"/>
        <end position="1256"/>
    </location>
</feature>
<evidence type="ECO:0000256" key="6">
    <source>
        <dbReference type="ARBA" id="ARBA00022989"/>
    </source>
</evidence>
<accession>A0A8I6SP08</accession>
<feature type="compositionally biased region" description="Basic and acidic residues" evidence="8">
    <location>
        <begin position="1031"/>
        <end position="1041"/>
    </location>
</feature>
<dbReference type="GeneID" id="106672210"/>
<dbReference type="GO" id="GO:0016020">
    <property type="term" value="C:membrane"/>
    <property type="evidence" value="ECO:0007669"/>
    <property type="project" value="UniProtKB-SubCell"/>
</dbReference>
<keyword evidence="4" id="KW-0547">Nucleotide-binding</keyword>
<dbReference type="FunFam" id="1.20.1560.10:FF:000026">
    <property type="entry name" value="Multidrug resistance-associated protein lethal(2)03659"/>
    <property type="match status" value="1"/>
</dbReference>
<dbReference type="OMA" id="WLSFWPR"/>
<dbReference type="SUPFAM" id="SSF90123">
    <property type="entry name" value="ABC transporter transmembrane region"/>
    <property type="match status" value="2"/>
</dbReference>
<feature type="transmembrane region" description="Helical" evidence="9">
    <location>
        <begin position="838"/>
        <end position="860"/>
    </location>
</feature>
<sequence length="1256" mass="141375">MDSLTEKTPRSKNPRAEANPLSAVTFSWMLPLFFKSLKKDLTLDDLFEPLDEHKSSKLGGRLEKEWDAEVLRSKKLNKQPSLLRPILKIFGFKLILYGLQLSTSCLGFMIAKPLFLGGLISYFTLGSTKDDAYFSATGFVVCVAFVVLIEHPFILGTMHLGMKLRVAVCSLVYRKALKLSKMSLGKTTVGQVVNLMSNDVNRFDLFFLFIHYLWIGPVSTCVVTYLMWLRVGPASVLGVTSLLILIPFQGWLGKQASNLRLKTAHRTDYRVHIMNEIITGIQVIKMYTWEKPFAKLVSQSRKKEINQITKSSYIRGIMNSFIIFHARTAIFFTIISYVLLGNSINAEDVFVLTSLYSILRESMTIFFPLGITQLAEGLVSVERIRKFLVLELQNEEFTNFVDGNEVEKNHFHLLTKYEHFTHEGKKPGIIVKNACAKWSPDSLDNSLNSLDLEVIPGQLTVIVGTVGSGKSSFFLALLKELSLTSGTIKISGKISYASQESWLFQGSIRQNILFGEPYDKARYQAVTRACSLLIDFEQFPHGDKTIVGERGVSLSGGQRARVNLARAVYKNADIYLLDDPLSAVDTHVGKHLFEECIQGFLRNKTVLVITHQLQYLENVDQIVLLENGRILAKGTYQELQKSSMDFKNVVAHKGEEEFEEKPHLPKNFLSRRSSQQSLISSINDENVIDIEPEEEAEMQSKGSVGWYVYRIYLKSGGGWFFLFLVLSMFIFTQALASGCDIWITYWVNSAEYAYTNGTLTLEESYPYIYVFSALTAATVFVVLIRSFMYFKLCMNSSKKLHGHMFSSITRAPMLFFNNNPSGRILNRFSKDMGTIDELLPSTLLDVFQIAGTLLAILTVVAIINPWLLIPTGICATLFYFMRIFYTTTSRCLKRLEGISRSPVFTHLNASLQGLTTIRAFNAQERLIHEFDAHQDLHSTAWYLFIAASRTFGFWLDLFCVVYITSVTFSFILMDEETMGGNVGLAITQAAGLTGMFQWGMRQSAELENQMTSVERVLEYSNLESEPPLESSPDKKPKKSWPDDGKIEFSNVHLRYGPNSPWVLQKLFFTVVKNEKVGIVGRTGAGKSSLISALFRLAEISGEIKIDGINTADLGLHDLRSKISIIPQEAILFSGSLRKNLDPFDEHEDAVLWSALDKVELRETVEELNNGLQEVITEGGSNLSIGQRQLICLARAIVKNNKILVLDEATANVDPKTDSLIQKTIREKFANCTVLTIAHRLNTVMDSDKVLVMNAGF</sequence>
<dbReference type="SUPFAM" id="SSF52540">
    <property type="entry name" value="P-loop containing nucleoside triphosphate hydrolases"/>
    <property type="match status" value="2"/>
</dbReference>
<feature type="transmembrane region" description="Helical" evidence="9">
    <location>
        <begin position="234"/>
        <end position="252"/>
    </location>
</feature>
<dbReference type="RefSeq" id="XP_024084559.1">
    <property type="nucleotide sequence ID" value="XM_024228791.1"/>
</dbReference>
<evidence type="ECO:0000256" key="2">
    <source>
        <dbReference type="ARBA" id="ARBA00022448"/>
    </source>
</evidence>
<dbReference type="OrthoDB" id="6500128at2759"/>
<feature type="domain" description="ABC transporter" evidence="10">
    <location>
        <begin position="429"/>
        <end position="652"/>
    </location>
</feature>
<feature type="domain" description="ABC transmembrane type-1" evidence="11">
    <location>
        <begin position="723"/>
        <end position="1008"/>
    </location>
</feature>
<dbReference type="InterPro" id="IPR036640">
    <property type="entry name" value="ABC1_TM_sf"/>
</dbReference>
<dbReference type="Pfam" id="PF00005">
    <property type="entry name" value="ABC_tran"/>
    <property type="match status" value="2"/>
</dbReference>
<keyword evidence="5" id="KW-0067">ATP-binding</keyword>
<dbReference type="GO" id="GO:0005524">
    <property type="term" value="F:ATP binding"/>
    <property type="evidence" value="ECO:0007669"/>
    <property type="project" value="UniProtKB-KW"/>
</dbReference>
<keyword evidence="13" id="KW-1185">Reference proteome</keyword>
<evidence type="ECO:0000256" key="1">
    <source>
        <dbReference type="ARBA" id="ARBA00004141"/>
    </source>
</evidence>
<dbReference type="PANTHER" id="PTHR24223">
    <property type="entry name" value="ATP-BINDING CASSETTE SUB-FAMILY C"/>
    <property type="match status" value="1"/>
</dbReference>
<proteinExistence type="predicted"/>
<dbReference type="FunFam" id="3.40.50.300:FF:000163">
    <property type="entry name" value="Multidrug resistance-associated protein member 4"/>
    <property type="match status" value="1"/>
</dbReference>
<evidence type="ECO:0000259" key="10">
    <source>
        <dbReference type="PROSITE" id="PS50893"/>
    </source>
</evidence>
<dbReference type="FunFam" id="1.20.1560.10:FF:000014">
    <property type="entry name" value="Multidrug resistance-associated protein member 4"/>
    <property type="match status" value="1"/>
</dbReference>
<evidence type="ECO:0000256" key="8">
    <source>
        <dbReference type="SAM" id="MobiDB-lite"/>
    </source>
</evidence>
<feature type="transmembrane region" description="Helical" evidence="9">
    <location>
        <begin position="951"/>
        <end position="972"/>
    </location>
</feature>
<evidence type="ECO:0000256" key="3">
    <source>
        <dbReference type="ARBA" id="ARBA00022692"/>
    </source>
</evidence>
<protein>
    <recommendedName>
        <fullName evidence="14">ABC Transporter</fullName>
    </recommendedName>
</protein>
<evidence type="ECO:0000256" key="7">
    <source>
        <dbReference type="ARBA" id="ARBA00023136"/>
    </source>
</evidence>
<dbReference type="EnsemblMetazoa" id="XM_024228791.1">
    <property type="protein sequence ID" value="XP_024084559.1"/>
    <property type="gene ID" value="LOC106672210"/>
</dbReference>
<dbReference type="Pfam" id="PF00664">
    <property type="entry name" value="ABC_membrane"/>
    <property type="match status" value="2"/>
</dbReference>
<dbReference type="FunFam" id="3.40.50.300:FF:000482">
    <property type="entry name" value="Multidrug resistance-associated protein member 4"/>
    <property type="match status" value="1"/>
</dbReference>
<dbReference type="Proteomes" id="UP000494040">
    <property type="component" value="Unassembled WGS sequence"/>
</dbReference>
<evidence type="ECO:0008006" key="14">
    <source>
        <dbReference type="Google" id="ProtNLM"/>
    </source>
</evidence>
<dbReference type="CDD" id="cd03244">
    <property type="entry name" value="ABCC_MRP_domain2"/>
    <property type="match status" value="1"/>
</dbReference>
<feature type="transmembrane region" description="Helical" evidence="9">
    <location>
        <begin position="205"/>
        <end position="228"/>
    </location>
</feature>
<evidence type="ECO:0000313" key="13">
    <source>
        <dbReference type="Proteomes" id="UP000494040"/>
    </source>
</evidence>
<keyword evidence="3 9" id="KW-0812">Transmembrane</keyword>
<evidence type="ECO:0000256" key="5">
    <source>
        <dbReference type="ARBA" id="ARBA00022840"/>
    </source>
</evidence>
<dbReference type="Gene3D" id="1.20.1560.10">
    <property type="entry name" value="ABC transporter type 1, transmembrane domain"/>
    <property type="match status" value="2"/>
</dbReference>
<feature type="transmembrane region" description="Helical" evidence="9">
    <location>
        <begin position="358"/>
        <end position="379"/>
    </location>
</feature>
<evidence type="ECO:0000259" key="11">
    <source>
        <dbReference type="PROSITE" id="PS50929"/>
    </source>
</evidence>
<feature type="transmembrane region" description="Helical" evidence="9">
    <location>
        <begin position="94"/>
        <end position="120"/>
    </location>
</feature>
<feature type="transmembrane region" description="Helical" evidence="9">
    <location>
        <begin position="317"/>
        <end position="338"/>
    </location>
</feature>
<dbReference type="SMART" id="SM00382">
    <property type="entry name" value="AAA"/>
    <property type="match status" value="2"/>
</dbReference>
<keyword evidence="6 9" id="KW-1133">Transmembrane helix</keyword>